<feature type="region of interest" description="Disordered" evidence="1">
    <location>
        <begin position="33"/>
        <end position="58"/>
    </location>
</feature>
<reference evidence="2 3" key="1">
    <citation type="submission" date="2024-06" db="EMBL/GenBank/DDBJ databases">
        <title>A chromosome level genome sequence of Diviner's sage (Salvia divinorum).</title>
        <authorList>
            <person name="Ford S.A."/>
            <person name="Ro D.-K."/>
            <person name="Ness R.W."/>
            <person name="Phillips M.A."/>
        </authorList>
    </citation>
    <scope>NUCLEOTIDE SEQUENCE [LARGE SCALE GENOMIC DNA]</scope>
    <source>
        <strain evidence="2">SAF-2024a</strain>
        <tissue evidence="2">Leaf</tissue>
    </source>
</reference>
<gene>
    <name evidence="2" type="ORF">AAHA92_01865</name>
</gene>
<protein>
    <recommendedName>
        <fullName evidence="4">Retrotransposon Copia-like N-terminal domain-containing protein</fullName>
    </recommendedName>
</protein>
<evidence type="ECO:0008006" key="4">
    <source>
        <dbReference type="Google" id="ProtNLM"/>
    </source>
</evidence>
<dbReference type="Pfam" id="PF14223">
    <property type="entry name" value="Retrotran_gag_2"/>
    <property type="match status" value="1"/>
</dbReference>
<sequence>MSDSNESSSETTNNSPNMMNFSAEFAAQFAEFMRQSLSSSKTPPQQPNQPESLGDIHLKTKLNGDNYPLWANLMERAIGGKGLTSHITGVSDPPQTGEPTHTKWQQRDHCCFNWIINNIEADLVNEVSQYATARDLWDGLAIIYGSGADPFQVYDLYRQANVMRQGNMTLEALWNRFQDLWISIDARDPSPLTIPSQIELDNKRTQRFRLYQFLAALDDKHDVIKREIMNKDPLPNVRTAYGIVRRAALNERVMKPGETRETSHPSIGTGLASIDRS</sequence>
<proteinExistence type="predicted"/>
<dbReference type="AlphaFoldDB" id="A0ABD1IBY8"/>
<dbReference type="EMBL" id="JBEAFC010000002">
    <property type="protein sequence ID" value="KAL1566233.1"/>
    <property type="molecule type" value="Genomic_DNA"/>
</dbReference>
<feature type="region of interest" description="Disordered" evidence="1">
    <location>
        <begin position="1"/>
        <end position="20"/>
    </location>
</feature>
<accession>A0ABD1IBY8</accession>
<feature type="compositionally biased region" description="Polar residues" evidence="1">
    <location>
        <begin position="35"/>
        <end position="51"/>
    </location>
</feature>
<evidence type="ECO:0000313" key="3">
    <source>
        <dbReference type="Proteomes" id="UP001567538"/>
    </source>
</evidence>
<dbReference type="Proteomes" id="UP001567538">
    <property type="component" value="Unassembled WGS sequence"/>
</dbReference>
<organism evidence="2 3">
    <name type="scientific">Salvia divinorum</name>
    <name type="common">Maria pastora</name>
    <name type="synonym">Diviner's sage</name>
    <dbReference type="NCBI Taxonomy" id="28513"/>
    <lineage>
        <taxon>Eukaryota</taxon>
        <taxon>Viridiplantae</taxon>
        <taxon>Streptophyta</taxon>
        <taxon>Embryophyta</taxon>
        <taxon>Tracheophyta</taxon>
        <taxon>Spermatophyta</taxon>
        <taxon>Magnoliopsida</taxon>
        <taxon>eudicotyledons</taxon>
        <taxon>Gunneridae</taxon>
        <taxon>Pentapetalae</taxon>
        <taxon>asterids</taxon>
        <taxon>lamiids</taxon>
        <taxon>Lamiales</taxon>
        <taxon>Lamiaceae</taxon>
        <taxon>Nepetoideae</taxon>
        <taxon>Mentheae</taxon>
        <taxon>Salviinae</taxon>
        <taxon>Salvia</taxon>
        <taxon>Salvia subgen. Calosphace</taxon>
    </lineage>
</organism>
<evidence type="ECO:0000256" key="1">
    <source>
        <dbReference type="SAM" id="MobiDB-lite"/>
    </source>
</evidence>
<comment type="caution">
    <text evidence="2">The sequence shown here is derived from an EMBL/GenBank/DDBJ whole genome shotgun (WGS) entry which is preliminary data.</text>
</comment>
<feature type="region of interest" description="Disordered" evidence="1">
    <location>
        <begin position="255"/>
        <end position="277"/>
    </location>
</feature>
<name>A0ABD1IBY8_SALDI</name>
<evidence type="ECO:0000313" key="2">
    <source>
        <dbReference type="EMBL" id="KAL1566233.1"/>
    </source>
</evidence>
<dbReference type="PANTHER" id="PTHR37610:SF38">
    <property type="entry name" value="RETROTRANSPOSON COPIA-LIKE N-TERMINAL DOMAIN-CONTAINING PROTEIN"/>
    <property type="match status" value="1"/>
</dbReference>
<keyword evidence="3" id="KW-1185">Reference proteome</keyword>
<dbReference type="PANTHER" id="PTHR37610">
    <property type="entry name" value="CCHC-TYPE DOMAIN-CONTAINING PROTEIN"/>
    <property type="match status" value="1"/>
</dbReference>